<keyword evidence="2" id="KW-0328">Glycosyltransferase</keyword>
<reference evidence="5 6" key="1">
    <citation type="submission" date="2016-10" db="EMBL/GenBank/DDBJ databases">
        <authorList>
            <person name="de Groot N.N."/>
        </authorList>
    </citation>
    <scope>NUCLEOTIDE SEQUENCE [LARGE SCALE GENOMIC DNA]</scope>
    <source>
        <strain evidence="5 6">DSM 20117</strain>
    </source>
</reference>
<sequence>MRIFRVFHGGGVEAYQARDLELAKLGHSIMLMVPRVFRELPTATRAVRRSDEIEVVPVALYGFRRNPFFFYNPVTTARLIRKFRPDVIDIHEEPYSLAAASVVLARYLARTKSAYIFRSSQNEFKKYPFPFSAIQSTVLKFSSAAYVPSNQAKEVLVRKGYKPSISVIGNGVEVPVGIAKTESSGHILRVVYVGRLSDRKGVEELVRAVVEIDGPLELTLVGSGPMEDELRQIVENNREAKARVHFVGAVPHESVVDWMKRSDVICVPSRELPGWSEQFSRALVEGMANYCVPLVSTSGALEEVSGGITRPFVWGQTQDLVSRLRELLALESLDGLKSKANLQAQRYSWTKTSEQISDIYEEVAK</sequence>
<dbReference type="AlphaFoldDB" id="A0A1H0ZQN5"/>
<dbReference type="PANTHER" id="PTHR45947">
    <property type="entry name" value="SULFOQUINOVOSYL TRANSFERASE SQD2"/>
    <property type="match status" value="1"/>
</dbReference>
<evidence type="ECO:0000313" key="6">
    <source>
        <dbReference type="Proteomes" id="UP000181917"/>
    </source>
</evidence>
<dbReference type="Pfam" id="PF13439">
    <property type="entry name" value="Glyco_transf_4"/>
    <property type="match status" value="1"/>
</dbReference>
<protein>
    <recommendedName>
        <fullName evidence="1">D-inositol 3-phosphate glycosyltransferase</fullName>
    </recommendedName>
</protein>
<evidence type="ECO:0000313" key="5">
    <source>
        <dbReference type="EMBL" id="SDQ29795.1"/>
    </source>
</evidence>
<dbReference type="CDD" id="cd03801">
    <property type="entry name" value="GT4_PimA-like"/>
    <property type="match status" value="1"/>
</dbReference>
<organism evidence="5 6">
    <name type="scientific">Crystallibacter crystallopoietes</name>
    <dbReference type="NCBI Taxonomy" id="37928"/>
    <lineage>
        <taxon>Bacteria</taxon>
        <taxon>Bacillati</taxon>
        <taxon>Actinomycetota</taxon>
        <taxon>Actinomycetes</taxon>
        <taxon>Micrococcales</taxon>
        <taxon>Micrococcaceae</taxon>
        <taxon>Crystallibacter</taxon>
    </lineage>
</organism>
<name>A0A1H0ZQN5_9MICC</name>
<feature type="domain" description="Glycosyltransferase subfamily 4-like N-terminal" evidence="4">
    <location>
        <begin position="21"/>
        <end position="173"/>
    </location>
</feature>
<evidence type="ECO:0000259" key="4">
    <source>
        <dbReference type="Pfam" id="PF13439"/>
    </source>
</evidence>
<gene>
    <name evidence="5" type="ORF">SAMN04489742_0510</name>
</gene>
<dbReference type="GO" id="GO:0016757">
    <property type="term" value="F:glycosyltransferase activity"/>
    <property type="evidence" value="ECO:0007669"/>
    <property type="project" value="UniProtKB-KW"/>
</dbReference>
<keyword evidence="3 5" id="KW-0808">Transferase</keyword>
<evidence type="ECO:0000256" key="3">
    <source>
        <dbReference type="ARBA" id="ARBA00022679"/>
    </source>
</evidence>
<evidence type="ECO:0000256" key="1">
    <source>
        <dbReference type="ARBA" id="ARBA00021292"/>
    </source>
</evidence>
<dbReference type="PANTHER" id="PTHR45947:SF3">
    <property type="entry name" value="SULFOQUINOVOSYL TRANSFERASE SQD2"/>
    <property type="match status" value="1"/>
</dbReference>
<dbReference type="Proteomes" id="UP000181917">
    <property type="component" value="Unassembled WGS sequence"/>
</dbReference>
<dbReference type="KEGG" id="acry:AC20117_14745"/>
<dbReference type="SUPFAM" id="SSF53756">
    <property type="entry name" value="UDP-Glycosyltransferase/glycogen phosphorylase"/>
    <property type="match status" value="1"/>
</dbReference>
<dbReference type="InterPro" id="IPR050194">
    <property type="entry name" value="Glycosyltransferase_grp1"/>
</dbReference>
<dbReference type="Pfam" id="PF13692">
    <property type="entry name" value="Glyco_trans_1_4"/>
    <property type="match status" value="1"/>
</dbReference>
<evidence type="ECO:0000256" key="2">
    <source>
        <dbReference type="ARBA" id="ARBA00022676"/>
    </source>
</evidence>
<dbReference type="Gene3D" id="3.40.50.2000">
    <property type="entry name" value="Glycogen Phosphorylase B"/>
    <property type="match status" value="2"/>
</dbReference>
<dbReference type="InterPro" id="IPR028098">
    <property type="entry name" value="Glyco_trans_4-like_N"/>
</dbReference>
<dbReference type="OrthoDB" id="8878585at2"/>
<dbReference type="GO" id="GO:1901137">
    <property type="term" value="P:carbohydrate derivative biosynthetic process"/>
    <property type="evidence" value="ECO:0007669"/>
    <property type="project" value="UniProtKB-ARBA"/>
</dbReference>
<keyword evidence="6" id="KW-1185">Reference proteome</keyword>
<dbReference type="STRING" id="37928.SAMN04489742_0510"/>
<proteinExistence type="predicted"/>
<accession>A0A1H0ZQN5</accession>
<dbReference type="EMBL" id="FNKH01000002">
    <property type="protein sequence ID" value="SDQ29795.1"/>
    <property type="molecule type" value="Genomic_DNA"/>
</dbReference>